<dbReference type="Proteomes" id="UP000032250">
    <property type="component" value="Unassembled WGS sequence"/>
</dbReference>
<organism evidence="2 3">
    <name type="scientific">Clostridium botulinum B2 450</name>
    <dbReference type="NCBI Taxonomy" id="1379739"/>
    <lineage>
        <taxon>Bacteria</taxon>
        <taxon>Bacillati</taxon>
        <taxon>Bacillota</taxon>
        <taxon>Clostridia</taxon>
        <taxon>Eubacteriales</taxon>
        <taxon>Clostridiaceae</taxon>
        <taxon>Clostridium</taxon>
    </lineage>
</organism>
<dbReference type="AlphaFoldDB" id="A0A0D0ZSQ8"/>
<proteinExistence type="predicted"/>
<dbReference type="EMBL" id="JXSU01000009">
    <property type="protein sequence ID" value="KIS21873.1"/>
    <property type="molecule type" value="Genomic_DNA"/>
</dbReference>
<dbReference type="InterPro" id="IPR006750">
    <property type="entry name" value="YdcZ"/>
</dbReference>
<keyword evidence="1" id="KW-1133">Transmembrane helix</keyword>
<feature type="transmembrane region" description="Helical" evidence="1">
    <location>
        <begin position="35"/>
        <end position="52"/>
    </location>
</feature>
<name>A0A0D0ZSQ8_CLOBO</name>
<dbReference type="PATRIC" id="fig|1379739.3.peg.4133"/>
<evidence type="ECO:0000256" key="1">
    <source>
        <dbReference type="SAM" id="Phobius"/>
    </source>
</evidence>
<dbReference type="HOGENOM" id="CLU_068878_4_0_9"/>
<evidence type="ECO:0000313" key="2">
    <source>
        <dbReference type="EMBL" id="KIS21873.1"/>
    </source>
</evidence>
<dbReference type="PANTHER" id="PTHR34821">
    <property type="entry name" value="INNER MEMBRANE PROTEIN YDCZ"/>
    <property type="match status" value="1"/>
</dbReference>
<dbReference type="Pfam" id="PF04657">
    <property type="entry name" value="DMT_YdcZ"/>
    <property type="match status" value="1"/>
</dbReference>
<dbReference type="RefSeq" id="WP_003488136.1">
    <property type="nucleotide sequence ID" value="NZ_JXSU01000009.1"/>
</dbReference>
<comment type="caution">
    <text evidence="2">The sequence shown here is derived from an EMBL/GenBank/DDBJ whole genome shotgun (WGS) entry which is preliminary data.</text>
</comment>
<sequence>MMGIIYSIISGLAMTLQGVFNTRLGDKIGMWETNTFVQGTGFIITIIIWMLAGDGNFKDIKNANKLYLLGGALGVIIIYTVMKGIGSLGPTCAIGIILVSQLTSAGIIDAFGFFDSQVIKFTANKLIGVIVMLIGIIIFKCKG</sequence>
<dbReference type="GO" id="GO:0005886">
    <property type="term" value="C:plasma membrane"/>
    <property type="evidence" value="ECO:0007669"/>
    <property type="project" value="TreeGrafter"/>
</dbReference>
<feature type="transmembrane region" description="Helical" evidence="1">
    <location>
        <begin position="88"/>
        <end position="114"/>
    </location>
</feature>
<dbReference type="OrthoDB" id="9789346at2"/>
<accession>A0A0D0ZSQ8</accession>
<evidence type="ECO:0000313" key="3">
    <source>
        <dbReference type="Proteomes" id="UP000032250"/>
    </source>
</evidence>
<feature type="transmembrane region" description="Helical" evidence="1">
    <location>
        <begin position="121"/>
        <end position="139"/>
    </location>
</feature>
<dbReference type="PANTHER" id="PTHR34821:SF3">
    <property type="entry name" value="MEMBRANE PROTEIN"/>
    <property type="match status" value="1"/>
</dbReference>
<keyword evidence="1" id="KW-0812">Transmembrane</keyword>
<reference evidence="2 3" key="1">
    <citation type="submission" date="2014-06" db="EMBL/GenBank/DDBJ databases">
        <title>Genome characterization of distinct group I Clostridium botulinum lineages.</title>
        <authorList>
            <person name="Giordani F."/>
            <person name="Anselmo A."/>
            <person name="Fillo S."/>
            <person name="Palozzi A.M."/>
            <person name="Fortunato A."/>
            <person name="Gentile B."/>
            <person name="Ciammaruconi A."/>
            <person name="Anniballi F."/>
            <person name="De Medici D."/>
            <person name="Lista F."/>
        </authorList>
    </citation>
    <scope>NUCLEOTIDE SEQUENCE [LARGE SCALE GENOMIC DNA]</scope>
    <source>
        <strain evidence="2 3">B2 450</strain>
    </source>
</reference>
<gene>
    <name evidence="2" type="ORF">N495_18830</name>
</gene>
<protein>
    <submittedName>
        <fullName evidence="2">Membrane protein</fullName>
    </submittedName>
</protein>
<feature type="transmembrane region" description="Helical" evidence="1">
    <location>
        <begin position="64"/>
        <end position="82"/>
    </location>
</feature>
<keyword evidence="1" id="KW-0472">Membrane</keyword>